<evidence type="ECO:0000259" key="1">
    <source>
        <dbReference type="Pfam" id="PF01368"/>
    </source>
</evidence>
<dbReference type="PANTHER" id="PTHR47618">
    <property type="entry name" value="BIFUNCTIONAL OLIGORIBONUCLEASE AND PAP PHOSPHATASE NRNA"/>
    <property type="match status" value="1"/>
</dbReference>
<dbReference type="InterPro" id="IPR001667">
    <property type="entry name" value="DDH_dom"/>
</dbReference>
<reference evidence="3 4" key="1">
    <citation type="submission" date="2016-10" db="EMBL/GenBank/DDBJ databases">
        <authorList>
            <person name="de Groot N.N."/>
        </authorList>
    </citation>
    <scope>NUCLEOTIDE SEQUENCE [LARGE SCALE GENOMIC DNA]</scope>
    <source>
        <strain evidence="3 4">DSM 14045</strain>
    </source>
</reference>
<feature type="domain" description="DDH" evidence="1">
    <location>
        <begin position="13"/>
        <end position="156"/>
    </location>
</feature>
<proteinExistence type="predicted"/>
<dbReference type="OrthoDB" id="9803668at2"/>
<protein>
    <submittedName>
        <fullName evidence="3">Phosphoesterase RecJ domain-containing protein</fullName>
    </submittedName>
</protein>
<dbReference type="GO" id="GO:0003676">
    <property type="term" value="F:nucleic acid binding"/>
    <property type="evidence" value="ECO:0007669"/>
    <property type="project" value="InterPro"/>
</dbReference>
<dbReference type="Proteomes" id="UP000183918">
    <property type="component" value="Unassembled WGS sequence"/>
</dbReference>
<dbReference type="RefSeq" id="WP_074715635.1">
    <property type="nucleotide sequence ID" value="NZ_FNPG01000005.1"/>
</dbReference>
<dbReference type="Gene3D" id="3.90.1640.10">
    <property type="entry name" value="inorganic pyrophosphatase (n-terminal core)"/>
    <property type="match status" value="1"/>
</dbReference>
<evidence type="ECO:0000259" key="2">
    <source>
        <dbReference type="Pfam" id="PF02272"/>
    </source>
</evidence>
<dbReference type="STRING" id="1122142.SAMN02910414_00348"/>
<gene>
    <name evidence="3" type="ORF">SAMN02910414_00348</name>
</gene>
<accession>A0A1H3FTE6</accession>
<name>A0A1H3FTE6_9FIRM</name>
<dbReference type="InterPro" id="IPR038763">
    <property type="entry name" value="DHH_sf"/>
</dbReference>
<dbReference type="SUPFAM" id="SSF64182">
    <property type="entry name" value="DHH phosphoesterases"/>
    <property type="match status" value="1"/>
</dbReference>
<keyword evidence="4" id="KW-1185">Reference proteome</keyword>
<feature type="domain" description="DHHA1" evidence="2">
    <location>
        <begin position="227"/>
        <end position="315"/>
    </location>
</feature>
<dbReference type="AlphaFoldDB" id="A0A1H3FTE6"/>
<dbReference type="EMBL" id="FNPG01000005">
    <property type="protein sequence ID" value="SDX93444.1"/>
    <property type="molecule type" value="Genomic_DNA"/>
</dbReference>
<dbReference type="Pfam" id="PF02272">
    <property type="entry name" value="DHHA1"/>
    <property type="match status" value="1"/>
</dbReference>
<dbReference type="InterPro" id="IPR003156">
    <property type="entry name" value="DHHA1_dom"/>
</dbReference>
<dbReference type="Gene3D" id="3.10.310.30">
    <property type="match status" value="1"/>
</dbReference>
<dbReference type="Pfam" id="PF01368">
    <property type="entry name" value="DHH"/>
    <property type="match status" value="1"/>
</dbReference>
<organism evidence="3 4">
    <name type="scientific">Lachnobacterium bovis DSM 14045</name>
    <dbReference type="NCBI Taxonomy" id="1122142"/>
    <lineage>
        <taxon>Bacteria</taxon>
        <taxon>Bacillati</taxon>
        <taxon>Bacillota</taxon>
        <taxon>Clostridia</taxon>
        <taxon>Lachnospirales</taxon>
        <taxon>Lachnospiraceae</taxon>
        <taxon>Lachnobacterium</taxon>
    </lineage>
</organism>
<evidence type="ECO:0000313" key="3">
    <source>
        <dbReference type="EMBL" id="SDX93444.1"/>
    </source>
</evidence>
<dbReference type="InterPro" id="IPR051319">
    <property type="entry name" value="Oligoribo/pAp-PDE_c-di-AMP_PDE"/>
</dbReference>
<sequence>MNIDEILKGKKHIGIAGHVNPDGDCIGASLALYNYIDEKYQDAEVDVYLEPIPNIFKFLNKADRIKSKIEEKVYEQSTYDLFIAVDCGSIDRLGKFEGLFSTAKETLCIDHHVTNNNYADNVYVVPEASSTCELIFDLIGDANVSKNAAECIYTGIIHDTGVFQYKCTSEKTMNIAGKLMKKGINYTKIIDDTFYTKTFNQNKILGKALIDSELHLDGKCVSSIISQVDMKKYNVLPKHLDGIINQLRVTKDIEVAIFLYEIEEKKYKASLRSNGLVDVSKIAITFGGGGHVMAAGFSLEKEPHIIINDIIEEVCKQLQT</sequence>
<dbReference type="PANTHER" id="PTHR47618:SF1">
    <property type="entry name" value="BIFUNCTIONAL OLIGORIBONUCLEASE AND PAP PHOSPHATASE NRNA"/>
    <property type="match status" value="1"/>
</dbReference>
<evidence type="ECO:0000313" key="4">
    <source>
        <dbReference type="Proteomes" id="UP000183918"/>
    </source>
</evidence>